<dbReference type="Pfam" id="PF02909">
    <property type="entry name" value="TetR_C_1"/>
    <property type="match status" value="1"/>
</dbReference>
<dbReference type="PANTHER" id="PTHR30055">
    <property type="entry name" value="HTH-TYPE TRANSCRIPTIONAL REGULATOR RUTR"/>
    <property type="match status" value="1"/>
</dbReference>
<dbReference type="Gene3D" id="1.10.357.10">
    <property type="entry name" value="Tetracycline Repressor, domain 2"/>
    <property type="match status" value="1"/>
</dbReference>
<evidence type="ECO:0000259" key="5">
    <source>
        <dbReference type="PROSITE" id="PS50977"/>
    </source>
</evidence>
<evidence type="ECO:0000313" key="6">
    <source>
        <dbReference type="EMBL" id="MBP2324483.1"/>
    </source>
</evidence>
<organism evidence="6 7">
    <name type="scientific">Kibdelosporangium banguiense</name>
    <dbReference type="NCBI Taxonomy" id="1365924"/>
    <lineage>
        <taxon>Bacteria</taxon>
        <taxon>Bacillati</taxon>
        <taxon>Actinomycetota</taxon>
        <taxon>Actinomycetes</taxon>
        <taxon>Pseudonocardiales</taxon>
        <taxon>Pseudonocardiaceae</taxon>
        <taxon>Kibdelosporangium</taxon>
    </lineage>
</organism>
<dbReference type="InterPro" id="IPR004111">
    <property type="entry name" value="Repressor_TetR_C"/>
</dbReference>
<keyword evidence="2 4" id="KW-0238">DNA-binding</keyword>
<name>A0ABS4TJ77_9PSEU</name>
<comment type="caution">
    <text evidence="6">The sequence shown here is derived from an EMBL/GenBank/DDBJ whole genome shotgun (WGS) entry which is preliminary data.</text>
</comment>
<dbReference type="EMBL" id="JAGINW010000001">
    <property type="protein sequence ID" value="MBP2324483.1"/>
    <property type="molecule type" value="Genomic_DNA"/>
</dbReference>
<dbReference type="InterPro" id="IPR001647">
    <property type="entry name" value="HTH_TetR"/>
</dbReference>
<dbReference type="Gene3D" id="1.10.10.60">
    <property type="entry name" value="Homeodomain-like"/>
    <property type="match status" value="1"/>
</dbReference>
<evidence type="ECO:0000256" key="3">
    <source>
        <dbReference type="ARBA" id="ARBA00023163"/>
    </source>
</evidence>
<dbReference type="Pfam" id="PF00440">
    <property type="entry name" value="TetR_N"/>
    <property type="match status" value="1"/>
</dbReference>
<dbReference type="InterPro" id="IPR009057">
    <property type="entry name" value="Homeodomain-like_sf"/>
</dbReference>
<protein>
    <submittedName>
        <fullName evidence="6">AcrR family transcriptional regulator</fullName>
    </submittedName>
</protein>
<reference evidence="6 7" key="1">
    <citation type="submission" date="2021-03" db="EMBL/GenBank/DDBJ databases">
        <title>Sequencing the genomes of 1000 actinobacteria strains.</title>
        <authorList>
            <person name="Klenk H.-P."/>
        </authorList>
    </citation>
    <scope>NUCLEOTIDE SEQUENCE [LARGE SCALE GENOMIC DNA]</scope>
    <source>
        <strain evidence="6 7">DSM 46670</strain>
    </source>
</reference>
<gene>
    <name evidence="6" type="ORF">JOF56_004868</name>
</gene>
<keyword evidence="1" id="KW-0805">Transcription regulation</keyword>
<proteinExistence type="predicted"/>
<dbReference type="SUPFAM" id="SSF46689">
    <property type="entry name" value="Homeodomain-like"/>
    <property type="match status" value="1"/>
</dbReference>
<dbReference type="Proteomes" id="UP001519332">
    <property type="component" value="Unassembled WGS sequence"/>
</dbReference>
<dbReference type="SUPFAM" id="SSF48498">
    <property type="entry name" value="Tetracyclin repressor-like, C-terminal domain"/>
    <property type="match status" value="1"/>
</dbReference>
<evidence type="ECO:0000313" key="7">
    <source>
        <dbReference type="Proteomes" id="UP001519332"/>
    </source>
</evidence>
<feature type="domain" description="HTH tetR-type" evidence="5">
    <location>
        <begin position="32"/>
        <end position="92"/>
    </location>
</feature>
<sequence length="260" mass="28502">MSTEYGGSGDLSISLKLLWRRQERPSRGPKPSLTVDRIAQAGIELADAEGLTALSMRRVAKHLGVGTMSLYRYVPSKAELVEVMLDLVYADEASWVDVGEGTWRENLEKLARGTRELHLKHKWLLQISQARPMLGPNVLASFERSLEVLTGTGLTGAEMLNVIGLVDGYVIGATRNEIDAGQAAERTGVTDEQFWAAHEPFLVEMLSTGNYPLMAGLTEDVFQEMAATSFDFGLQRVLDGIETLINVRQKASRGPTPGVQ</sequence>
<dbReference type="InterPro" id="IPR036271">
    <property type="entry name" value="Tet_transcr_reg_TetR-rel_C_sf"/>
</dbReference>
<evidence type="ECO:0000256" key="1">
    <source>
        <dbReference type="ARBA" id="ARBA00023015"/>
    </source>
</evidence>
<dbReference type="RefSeq" id="WP_209641811.1">
    <property type="nucleotide sequence ID" value="NZ_JAGINW010000001.1"/>
</dbReference>
<dbReference type="PANTHER" id="PTHR30055:SF151">
    <property type="entry name" value="TRANSCRIPTIONAL REGULATORY PROTEIN"/>
    <property type="match status" value="1"/>
</dbReference>
<evidence type="ECO:0000256" key="2">
    <source>
        <dbReference type="ARBA" id="ARBA00023125"/>
    </source>
</evidence>
<dbReference type="InterPro" id="IPR050109">
    <property type="entry name" value="HTH-type_TetR-like_transc_reg"/>
</dbReference>
<feature type="DNA-binding region" description="H-T-H motif" evidence="4">
    <location>
        <begin position="55"/>
        <end position="74"/>
    </location>
</feature>
<keyword evidence="7" id="KW-1185">Reference proteome</keyword>
<dbReference type="PROSITE" id="PS50977">
    <property type="entry name" value="HTH_TETR_2"/>
    <property type="match status" value="1"/>
</dbReference>
<accession>A0ABS4TJ77</accession>
<evidence type="ECO:0000256" key="4">
    <source>
        <dbReference type="PROSITE-ProRule" id="PRU00335"/>
    </source>
</evidence>
<keyword evidence="3" id="KW-0804">Transcription</keyword>